<protein>
    <submittedName>
        <fullName evidence="3">FMN-binding protein</fullName>
    </submittedName>
</protein>
<proteinExistence type="predicted"/>
<dbReference type="PROSITE" id="PS51257">
    <property type="entry name" value="PROKAR_LIPOPROTEIN"/>
    <property type="match status" value="1"/>
</dbReference>
<dbReference type="Proteomes" id="UP001597285">
    <property type="component" value="Unassembled WGS sequence"/>
</dbReference>
<reference evidence="4" key="1">
    <citation type="journal article" date="2019" name="Int. J. Syst. Evol. Microbiol.">
        <title>The Global Catalogue of Microorganisms (GCM) 10K type strain sequencing project: providing services to taxonomists for standard genome sequencing and annotation.</title>
        <authorList>
            <consortium name="The Broad Institute Genomics Platform"/>
            <consortium name="The Broad Institute Genome Sequencing Center for Infectious Disease"/>
            <person name="Wu L."/>
            <person name="Ma J."/>
        </authorList>
    </citation>
    <scope>NUCLEOTIDE SEQUENCE [LARGE SCALE GENOMIC DNA]</scope>
    <source>
        <strain evidence="4">KCTC 42143</strain>
    </source>
</reference>
<accession>A0ABW4NL84</accession>
<dbReference type="Gene3D" id="3.90.1010.20">
    <property type="match status" value="1"/>
</dbReference>
<dbReference type="Pfam" id="PF04205">
    <property type="entry name" value="FMN_bind"/>
    <property type="match status" value="1"/>
</dbReference>
<gene>
    <name evidence="3" type="ORF">ACFSBK_04665</name>
</gene>
<dbReference type="InterPro" id="IPR007329">
    <property type="entry name" value="FMN-bd"/>
</dbReference>
<comment type="caution">
    <text evidence="3">The sequence shown here is derived from an EMBL/GenBank/DDBJ whole genome shotgun (WGS) entry which is preliminary data.</text>
</comment>
<evidence type="ECO:0000259" key="2">
    <source>
        <dbReference type="SMART" id="SM00900"/>
    </source>
</evidence>
<feature type="chain" id="PRO_5047226920" evidence="1">
    <location>
        <begin position="22"/>
        <end position="175"/>
    </location>
</feature>
<dbReference type="RefSeq" id="WP_058919526.1">
    <property type="nucleotide sequence ID" value="NZ_JBHSQC010000015.1"/>
</dbReference>
<dbReference type="SMART" id="SM00900">
    <property type="entry name" value="FMN_bind"/>
    <property type="match status" value="1"/>
</dbReference>
<keyword evidence="4" id="KW-1185">Reference proteome</keyword>
<evidence type="ECO:0000256" key="1">
    <source>
        <dbReference type="SAM" id="SignalP"/>
    </source>
</evidence>
<dbReference type="EMBL" id="JBHUFF010000008">
    <property type="protein sequence ID" value="MFD1799154.1"/>
    <property type="molecule type" value="Genomic_DNA"/>
</dbReference>
<evidence type="ECO:0000313" key="3">
    <source>
        <dbReference type="EMBL" id="MFD1799154.1"/>
    </source>
</evidence>
<feature type="domain" description="FMN-binding" evidence="2">
    <location>
        <begin position="72"/>
        <end position="163"/>
    </location>
</feature>
<feature type="signal peptide" evidence="1">
    <location>
        <begin position="1"/>
        <end position="21"/>
    </location>
</feature>
<evidence type="ECO:0000313" key="4">
    <source>
        <dbReference type="Proteomes" id="UP001597285"/>
    </source>
</evidence>
<keyword evidence="1" id="KW-0732">Signal</keyword>
<name>A0ABW4NL84_9LACT</name>
<organism evidence="3 4">
    <name type="scientific">Carnobacterium antarcticum</name>
    <dbReference type="NCBI Taxonomy" id="2126436"/>
    <lineage>
        <taxon>Bacteria</taxon>
        <taxon>Bacillati</taxon>
        <taxon>Bacillota</taxon>
        <taxon>Bacilli</taxon>
        <taxon>Lactobacillales</taxon>
        <taxon>Carnobacteriaceae</taxon>
        <taxon>Carnobacterium</taxon>
    </lineage>
</organism>
<sequence>MEIKKGFKLASVIFTSAIVLAACGDNTATEDTASSAVSSEVASSEVLSSEATVGELQDGTYKLEEKNLDDNGWKVNFTMVVKDGKIAESNYDYVDKDGNLKSEDEGYQEAMKEKTGTGPAEYIPELNAELVAKGDPAEVEVVTGATHSAEAFKMYAQQLVDAAEEGNTETIMVDN</sequence>